<comment type="caution">
    <text evidence="2">The sequence shown here is derived from an EMBL/GenBank/DDBJ whole genome shotgun (WGS) entry which is preliminary data.</text>
</comment>
<dbReference type="PANTHER" id="PTHR19143">
    <property type="entry name" value="FIBRINOGEN/TENASCIN/ANGIOPOEITIN"/>
    <property type="match status" value="1"/>
</dbReference>
<dbReference type="SUPFAM" id="SSF56496">
    <property type="entry name" value="Fibrinogen C-terminal domain-like"/>
    <property type="match status" value="1"/>
</dbReference>
<dbReference type="InterPro" id="IPR050373">
    <property type="entry name" value="Fibrinogen_C-term_domain"/>
</dbReference>
<evidence type="ECO:0000313" key="3">
    <source>
        <dbReference type="Proteomes" id="UP001152320"/>
    </source>
</evidence>
<feature type="domain" description="Fibrinogen C-terminal" evidence="1">
    <location>
        <begin position="114"/>
        <end position="271"/>
    </location>
</feature>
<dbReference type="AlphaFoldDB" id="A0A9Q1BS53"/>
<evidence type="ECO:0000313" key="2">
    <source>
        <dbReference type="EMBL" id="KAJ8032148.1"/>
    </source>
</evidence>
<dbReference type="SMART" id="SM00186">
    <property type="entry name" value="FBG"/>
    <property type="match status" value="1"/>
</dbReference>
<sequence>MVYGNCSSQATCEDLHQTNSCRDNSTEGKSCVCAYGLLRRGEKCVREEDCGCFVEGKGFKEGENFLNNNCSRNCSCLDNKVTCENYECSANETCGEIEGASKCLCKEGFILDGQNCVKRRADCLDLYNDGITTDGIYTIRPAGWPAPGFQVYCEMESNGGGWTVFQRRVDGTVDFYRNWTYFKNGFGEVNHEFWLGNDKIHAITKQTKYELRIDFVTSLNLSNFNVFDNFTIADEKDKYRLGLGKHVAGNAGLYTFDSLYSYIGMQAYGGG</sequence>
<dbReference type="OrthoDB" id="6275059at2759"/>
<keyword evidence="3" id="KW-1185">Reference proteome</keyword>
<dbReference type="Pfam" id="PF12714">
    <property type="entry name" value="TILa"/>
    <property type="match status" value="1"/>
</dbReference>
<dbReference type="EMBL" id="JAIZAY010000012">
    <property type="protein sequence ID" value="KAJ8032148.1"/>
    <property type="molecule type" value="Genomic_DNA"/>
</dbReference>
<dbReference type="CDD" id="cd19941">
    <property type="entry name" value="TIL"/>
    <property type="match status" value="1"/>
</dbReference>
<dbReference type="InterPro" id="IPR025615">
    <property type="entry name" value="TILa_dom"/>
</dbReference>
<reference evidence="2" key="1">
    <citation type="submission" date="2021-10" db="EMBL/GenBank/DDBJ databases">
        <title>Tropical sea cucumber genome reveals ecological adaptation and Cuvierian tubules defense mechanism.</title>
        <authorList>
            <person name="Chen T."/>
        </authorList>
    </citation>
    <scope>NUCLEOTIDE SEQUENCE</scope>
    <source>
        <strain evidence="2">Nanhai2018</strain>
        <tissue evidence="2">Muscle</tissue>
    </source>
</reference>
<accession>A0A9Q1BS53</accession>
<dbReference type="Pfam" id="PF00147">
    <property type="entry name" value="Fibrinogen_C"/>
    <property type="match status" value="1"/>
</dbReference>
<dbReference type="Proteomes" id="UP001152320">
    <property type="component" value="Chromosome 12"/>
</dbReference>
<protein>
    <submittedName>
        <fullName evidence="2">Ficolin-1</fullName>
    </submittedName>
</protein>
<organism evidence="2 3">
    <name type="scientific">Holothuria leucospilota</name>
    <name type="common">Black long sea cucumber</name>
    <name type="synonym">Mertensiothuria leucospilota</name>
    <dbReference type="NCBI Taxonomy" id="206669"/>
    <lineage>
        <taxon>Eukaryota</taxon>
        <taxon>Metazoa</taxon>
        <taxon>Echinodermata</taxon>
        <taxon>Eleutherozoa</taxon>
        <taxon>Echinozoa</taxon>
        <taxon>Holothuroidea</taxon>
        <taxon>Aspidochirotacea</taxon>
        <taxon>Aspidochirotida</taxon>
        <taxon>Holothuriidae</taxon>
        <taxon>Holothuria</taxon>
    </lineage>
</organism>
<name>A0A9Q1BS53_HOLLE</name>
<dbReference type="GO" id="GO:0005615">
    <property type="term" value="C:extracellular space"/>
    <property type="evidence" value="ECO:0007669"/>
    <property type="project" value="TreeGrafter"/>
</dbReference>
<dbReference type="InterPro" id="IPR002181">
    <property type="entry name" value="Fibrinogen_a/b/g_C_dom"/>
</dbReference>
<dbReference type="InterPro" id="IPR014716">
    <property type="entry name" value="Fibrinogen_a/b/g_C_1"/>
</dbReference>
<proteinExistence type="predicted"/>
<dbReference type="Gene3D" id="3.90.215.10">
    <property type="entry name" value="Gamma Fibrinogen, chain A, domain 1"/>
    <property type="match status" value="1"/>
</dbReference>
<dbReference type="NCBIfam" id="NF040941">
    <property type="entry name" value="GGGWT_bact"/>
    <property type="match status" value="1"/>
</dbReference>
<dbReference type="PANTHER" id="PTHR19143:SF185">
    <property type="entry name" value="ANGIOPOIETIN-RELATED PROTEIN 5"/>
    <property type="match status" value="1"/>
</dbReference>
<dbReference type="PROSITE" id="PS01186">
    <property type="entry name" value="EGF_2"/>
    <property type="match status" value="1"/>
</dbReference>
<dbReference type="InterPro" id="IPR036056">
    <property type="entry name" value="Fibrinogen-like_C"/>
</dbReference>
<gene>
    <name evidence="2" type="ORF">HOLleu_25589</name>
</gene>
<dbReference type="PROSITE" id="PS51406">
    <property type="entry name" value="FIBRINOGEN_C_2"/>
    <property type="match status" value="1"/>
</dbReference>
<dbReference type="InterPro" id="IPR000742">
    <property type="entry name" value="EGF"/>
</dbReference>
<evidence type="ECO:0000259" key="1">
    <source>
        <dbReference type="PROSITE" id="PS51406"/>
    </source>
</evidence>